<evidence type="ECO:0000313" key="2">
    <source>
        <dbReference type="EMBL" id="CDX21076.1"/>
    </source>
</evidence>
<accession>A0A090DVQ5</accession>
<feature type="region of interest" description="Disordered" evidence="1">
    <location>
        <begin position="1"/>
        <end position="22"/>
    </location>
</feature>
<evidence type="ECO:0000313" key="3">
    <source>
        <dbReference type="Proteomes" id="UP000045285"/>
    </source>
</evidence>
<protein>
    <submittedName>
        <fullName evidence="2">Uncharacterized protein</fullName>
    </submittedName>
</protein>
<keyword evidence="3" id="KW-1185">Reference proteome</keyword>
<gene>
    <name evidence="2" type="ORF">MPL3356_340165</name>
</gene>
<proteinExistence type="predicted"/>
<dbReference type="Proteomes" id="UP000045285">
    <property type="component" value="Unassembled WGS sequence"/>
</dbReference>
<dbReference type="EMBL" id="CCMZ01000028">
    <property type="protein sequence ID" value="CDX21076.1"/>
    <property type="molecule type" value="Genomic_DNA"/>
</dbReference>
<evidence type="ECO:0000256" key="1">
    <source>
        <dbReference type="SAM" id="MobiDB-lite"/>
    </source>
</evidence>
<sequence>MNTVDNTELGKPPRQRTKDAPTLDADVCRLSHFYRNGPVPTDRVTYLDVFSRLGARPLSVTFPLLNR</sequence>
<organism evidence="2 3">
    <name type="scientific">Mesorhizobium plurifarium</name>
    <dbReference type="NCBI Taxonomy" id="69974"/>
    <lineage>
        <taxon>Bacteria</taxon>
        <taxon>Pseudomonadati</taxon>
        <taxon>Pseudomonadota</taxon>
        <taxon>Alphaproteobacteria</taxon>
        <taxon>Hyphomicrobiales</taxon>
        <taxon>Phyllobacteriaceae</taxon>
        <taxon>Mesorhizobium</taxon>
    </lineage>
</organism>
<name>A0A090DVQ5_MESPL</name>
<reference evidence="3" key="1">
    <citation type="submission" date="2014-08" db="EMBL/GenBank/DDBJ databases">
        <authorList>
            <person name="Moulin L."/>
        </authorList>
    </citation>
    <scope>NUCLEOTIDE SEQUENCE [LARGE SCALE GENOMIC DNA]</scope>
</reference>
<dbReference type="AlphaFoldDB" id="A0A090DVQ5"/>